<dbReference type="GO" id="GO:0030170">
    <property type="term" value="F:pyridoxal phosphate binding"/>
    <property type="evidence" value="ECO:0007669"/>
    <property type="project" value="InterPro"/>
</dbReference>
<protein>
    <recommendedName>
        <fullName evidence="6">Aminotransferase class I/classII large domain-containing protein</fullName>
    </recommendedName>
</protein>
<dbReference type="InterPro" id="IPR015421">
    <property type="entry name" value="PyrdxlP-dep_Trfase_major"/>
</dbReference>
<evidence type="ECO:0000256" key="3">
    <source>
        <dbReference type="ARBA" id="ARBA00022576"/>
    </source>
</evidence>
<dbReference type="InterPro" id="IPR004839">
    <property type="entry name" value="Aminotransferase_I/II_large"/>
</dbReference>
<evidence type="ECO:0000259" key="6">
    <source>
        <dbReference type="Pfam" id="PF00155"/>
    </source>
</evidence>
<dbReference type="InterPro" id="IPR050596">
    <property type="entry name" value="AspAT/PAT-like"/>
</dbReference>
<evidence type="ECO:0000313" key="7">
    <source>
        <dbReference type="EMBL" id="SVA72577.1"/>
    </source>
</evidence>
<dbReference type="CDD" id="cd00609">
    <property type="entry name" value="AAT_like"/>
    <property type="match status" value="1"/>
</dbReference>
<evidence type="ECO:0000256" key="1">
    <source>
        <dbReference type="ARBA" id="ARBA00001933"/>
    </source>
</evidence>
<dbReference type="PANTHER" id="PTHR46383">
    <property type="entry name" value="ASPARTATE AMINOTRANSFERASE"/>
    <property type="match status" value="1"/>
</dbReference>
<organism evidence="7">
    <name type="scientific">marine metagenome</name>
    <dbReference type="NCBI Taxonomy" id="408172"/>
    <lineage>
        <taxon>unclassified sequences</taxon>
        <taxon>metagenomes</taxon>
        <taxon>ecological metagenomes</taxon>
    </lineage>
</organism>
<accession>A0A381Y835</accession>
<dbReference type="AlphaFoldDB" id="A0A381Y835"/>
<proteinExistence type="inferred from homology"/>
<dbReference type="Gene3D" id="3.90.1150.10">
    <property type="entry name" value="Aspartate Aminotransferase, domain 1"/>
    <property type="match status" value="1"/>
</dbReference>
<feature type="domain" description="Aminotransferase class I/classII large" evidence="6">
    <location>
        <begin position="8"/>
        <end position="355"/>
    </location>
</feature>
<dbReference type="InterPro" id="IPR015422">
    <property type="entry name" value="PyrdxlP-dep_Trfase_small"/>
</dbReference>
<dbReference type="PANTHER" id="PTHR46383:SF1">
    <property type="entry name" value="ASPARTATE AMINOTRANSFERASE"/>
    <property type="match status" value="1"/>
</dbReference>
<name>A0A381Y835_9ZZZZ</name>
<dbReference type="EMBL" id="UINC01017492">
    <property type="protein sequence ID" value="SVA72577.1"/>
    <property type="molecule type" value="Genomic_DNA"/>
</dbReference>
<evidence type="ECO:0000256" key="4">
    <source>
        <dbReference type="ARBA" id="ARBA00022679"/>
    </source>
</evidence>
<dbReference type="SUPFAM" id="SSF53383">
    <property type="entry name" value="PLP-dependent transferases"/>
    <property type="match status" value="1"/>
</dbReference>
<sequence length="368" mass="41225">MGDINIPTPANIMEAANKAMRDGKTGYNPSVGIPQLRDALADLAGSERGVSYNRENVVIQPGGKPVIPKFIQSLMNSGDGVLYPNPGYPIYESQIEFHGGHALPYGFISNSDGFKIDRERVESLIGSNTRLFIYNNYQNPMGAESDMDEMEWVAELAQKHDLWVLSDEAYFEIQYSGKPKSIVSIPGMKERTVILYTFSKTYAMTGWRLGAAIGPGELMKVFAKLSVNDESCTNHFIQYGGIEALTGNQSGVEVILNELRRRRDSLADILNQMEGISLFTPNSTFYLFPDVTDLYRHMEAQSYEDFRSKILRATGVSFCTREHFGTPLPNEDRKYIRFAYSGITVDDIKEGMGRLNEYMRSFNSVAAV</sequence>
<evidence type="ECO:0000256" key="5">
    <source>
        <dbReference type="ARBA" id="ARBA00022898"/>
    </source>
</evidence>
<keyword evidence="4" id="KW-0808">Transferase</keyword>
<keyword evidence="3" id="KW-0032">Aminotransferase</keyword>
<dbReference type="InterPro" id="IPR015424">
    <property type="entry name" value="PyrdxlP-dep_Trfase"/>
</dbReference>
<evidence type="ECO:0000256" key="2">
    <source>
        <dbReference type="ARBA" id="ARBA00007441"/>
    </source>
</evidence>
<dbReference type="Pfam" id="PF00155">
    <property type="entry name" value="Aminotran_1_2"/>
    <property type="match status" value="1"/>
</dbReference>
<reference evidence="7" key="1">
    <citation type="submission" date="2018-05" db="EMBL/GenBank/DDBJ databases">
        <authorList>
            <person name="Lanie J.A."/>
            <person name="Ng W.-L."/>
            <person name="Kazmierczak K.M."/>
            <person name="Andrzejewski T.M."/>
            <person name="Davidsen T.M."/>
            <person name="Wayne K.J."/>
            <person name="Tettelin H."/>
            <person name="Glass J.I."/>
            <person name="Rusch D."/>
            <person name="Podicherti R."/>
            <person name="Tsui H.-C.T."/>
            <person name="Winkler M.E."/>
        </authorList>
    </citation>
    <scope>NUCLEOTIDE SEQUENCE</scope>
</reference>
<dbReference type="GO" id="GO:0008483">
    <property type="term" value="F:transaminase activity"/>
    <property type="evidence" value="ECO:0007669"/>
    <property type="project" value="UniProtKB-KW"/>
</dbReference>
<dbReference type="Gene3D" id="3.40.640.10">
    <property type="entry name" value="Type I PLP-dependent aspartate aminotransferase-like (Major domain)"/>
    <property type="match status" value="1"/>
</dbReference>
<dbReference type="GO" id="GO:0006520">
    <property type="term" value="P:amino acid metabolic process"/>
    <property type="evidence" value="ECO:0007669"/>
    <property type="project" value="InterPro"/>
</dbReference>
<comment type="similarity">
    <text evidence="2">Belongs to the class-I pyridoxal-phosphate-dependent aminotransferase family.</text>
</comment>
<comment type="cofactor">
    <cofactor evidence="1">
        <name>pyridoxal 5'-phosphate</name>
        <dbReference type="ChEBI" id="CHEBI:597326"/>
    </cofactor>
</comment>
<keyword evidence="5" id="KW-0663">Pyridoxal phosphate</keyword>
<gene>
    <name evidence="7" type="ORF">METZ01_LOCUS125431</name>
</gene>